<evidence type="ECO:0000256" key="7">
    <source>
        <dbReference type="ARBA" id="ARBA00023136"/>
    </source>
</evidence>
<name>A0A3L6ZYY2_9HYPH</name>
<dbReference type="InterPro" id="IPR052157">
    <property type="entry name" value="BCAA_transport_permease"/>
</dbReference>
<dbReference type="CDD" id="cd06582">
    <property type="entry name" value="TM_PBP1_LivH_like"/>
    <property type="match status" value="1"/>
</dbReference>
<feature type="transmembrane region" description="Helical" evidence="9">
    <location>
        <begin position="261"/>
        <end position="279"/>
    </location>
</feature>
<evidence type="ECO:0000313" key="11">
    <source>
        <dbReference type="Proteomes" id="UP000269692"/>
    </source>
</evidence>
<evidence type="ECO:0000256" key="5">
    <source>
        <dbReference type="ARBA" id="ARBA00022970"/>
    </source>
</evidence>
<dbReference type="GO" id="GO:0022857">
    <property type="term" value="F:transmembrane transporter activity"/>
    <property type="evidence" value="ECO:0007669"/>
    <property type="project" value="InterPro"/>
</dbReference>
<keyword evidence="3" id="KW-1003">Cell membrane</keyword>
<dbReference type="OrthoDB" id="153121at2"/>
<evidence type="ECO:0000256" key="8">
    <source>
        <dbReference type="ARBA" id="ARBA00037998"/>
    </source>
</evidence>
<dbReference type="Proteomes" id="UP000269692">
    <property type="component" value="Unassembled WGS sequence"/>
</dbReference>
<evidence type="ECO:0000256" key="4">
    <source>
        <dbReference type="ARBA" id="ARBA00022692"/>
    </source>
</evidence>
<accession>A0A3L6ZYY2</accession>
<dbReference type="RefSeq" id="WP_121625242.1">
    <property type="nucleotide sequence ID" value="NZ_JACIIW010000002.1"/>
</dbReference>
<feature type="transmembrane region" description="Helical" evidence="9">
    <location>
        <begin position="65"/>
        <end position="84"/>
    </location>
</feature>
<keyword evidence="2" id="KW-0813">Transport</keyword>
<dbReference type="GO" id="GO:0005886">
    <property type="term" value="C:plasma membrane"/>
    <property type="evidence" value="ECO:0007669"/>
    <property type="project" value="UniProtKB-SubCell"/>
</dbReference>
<keyword evidence="11" id="KW-1185">Reference proteome</keyword>
<sequence length="291" mass="30432">MDLIPQLIVDALLLGGIYTLMVIGLALSFGVTRVINFAHGEAVMLGAYGAFTVFVAFGVDPLIAMPVLMVAGCVLGMVLFKVAIAPVLKAPHVNQILLTFGIGLVLQNLALVIWSPDGRSVVPSYAYSSFEFGDVVVSGGRLIGFGIAAVLVLALFFWLKRTEFGRATRALAEQHDAAVLMGINVNQMYALAFGLSVALGVATGVILSFLGAITPFMGFHILVKGFAIIVLGGLGSIVGAVLGAFLLAFAETAVSYYVPNGTGWAEAVAFLTLFLVLVLRPRGIIGQAVAD</sequence>
<keyword evidence="4 9" id="KW-0812">Transmembrane</keyword>
<evidence type="ECO:0000256" key="3">
    <source>
        <dbReference type="ARBA" id="ARBA00022475"/>
    </source>
</evidence>
<dbReference type="GO" id="GO:0006865">
    <property type="term" value="P:amino acid transport"/>
    <property type="evidence" value="ECO:0007669"/>
    <property type="project" value="UniProtKB-KW"/>
</dbReference>
<protein>
    <submittedName>
        <fullName evidence="10">Branched-chain amino acid ABC transporter permease</fullName>
    </submittedName>
</protein>
<dbReference type="PANTHER" id="PTHR11795">
    <property type="entry name" value="BRANCHED-CHAIN AMINO ACID TRANSPORT SYSTEM PERMEASE PROTEIN LIVH"/>
    <property type="match status" value="1"/>
</dbReference>
<reference evidence="10 11" key="1">
    <citation type="submission" date="2018-10" db="EMBL/GenBank/DDBJ databases">
        <title>Xanthobacter tagetidis genome sequencing and assembly.</title>
        <authorList>
            <person name="Maclea K.S."/>
            <person name="Goen A.E."/>
            <person name="Fatima S.A."/>
        </authorList>
    </citation>
    <scope>NUCLEOTIDE SEQUENCE [LARGE SCALE GENOMIC DNA]</scope>
    <source>
        <strain evidence="10 11">ATCC 700314</strain>
    </source>
</reference>
<comment type="caution">
    <text evidence="10">The sequence shown here is derived from an EMBL/GenBank/DDBJ whole genome shotgun (WGS) entry which is preliminary data.</text>
</comment>
<dbReference type="EMBL" id="RCTF01000023">
    <property type="protein sequence ID" value="RLP73243.1"/>
    <property type="molecule type" value="Genomic_DNA"/>
</dbReference>
<keyword evidence="7 9" id="KW-0472">Membrane</keyword>
<feature type="transmembrane region" description="Helical" evidence="9">
    <location>
        <begin position="42"/>
        <end position="59"/>
    </location>
</feature>
<evidence type="ECO:0000256" key="9">
    <source>
        <dbReference type="SAM" id="Phobius"/>
    </source>
</evidence>
<evidence type="ECO:0000256" key="6">
    <source>
        <dbReference type="ARBA" id="ARBA00022989"/>
    </source>
</evidence>
<feature type="transmembrane region" description="Helical" evidence="9">
    <location>
        <begin position="189"/>
        <end position="213"/>
    </location>
</feature>
<keyword evidence="5" id="KW-0029">Amino-acid transport</keyword>
<comment type="subcellular location">
    <subcellularLocation>
        <location evidence="1">Cell membrane</location>
        <topology evidence="1">Multi-pass membrane protein</topology>
    </subcellularLocation>
</comment>
<evidence type="ECO:0000256" key="2">
    <source>
        <dbReference type="ARBA" id="ARBA00022448"/>
    </source>
</evidence>
<dbReference type="Pfam" id="PF02653">
    <property type="entry name" value="BPD_transp_2"/>
    <property type="match status" value="1"/>
</dbReference>
<evidence type="ECO:0000313" key="10">
    <source>
        <dbReference type="EMBL" id="RLP73243.1"/>
    </source>
</evidence>
<feature type="transmembrane region" description="Helical" evidence="9">
    <location>
        <begin position="12"/>
        <end position="35"/>
    </location>
</feature>
<dbReference type="AlphaFoldDB" id="A0A3L6ZYY2"/>
<comment type="similarity">
    <text evidence="8">Belongs to the binding-protein-dependent transport system permease family. LivHM subfamily.</text>
</comment>
<feature type="transmembrane region" description="Helical" evidence="9">
    <location>
        <begin position="225"/>
        <end position="249"/>
    </location>
</feature>
<gene>
    <name evidence="10" type="ORF">D9R14_20590</name>
</gene>
<organism evidence="10 11">
    <name type="scientific">Xanthobacter tagetidis</name>
    <dbReference type="NCBI Taxonomy" id="60216"/>
    <lineage>
        <taxon>Bacteria</taxon>
        <taxon>Pseudomonadati</taxon>
        <taxon>Pseudomonadota</taxon>
        <taxon>Alphaproteobacteria</taxon>
        <taxon>Hyphomicrobiales</taxon>
        <taxon>Xanthobacteraceae</taxon>
        <taxon>Xanthobacter</taxon>
    </lineage>
</organism>
<evidence type="ECO:0000256" key="1">
    <source>
        <dbReference type="ARBA" id="ARBA00004651"/>
    </source>
</evidence>
<feature type="transmembrane region" description="Helical" evidence="9">
    <location>
        <begin position="96"/>
        <end position="115"/>
    </location>
</feature>
<dbReference type="InterPro" id="IPR001851">
    <property type="entry name" value="ABC_transp_permease"/>
</dbReference>
<feature type="transmembrane region" description="Helical" evidence="9">
    <location>
        <begin position="135"/>
        <end position="159"/>
    </location>
</feature>
<keyword evidence="6 9" id="KW-1133">Transmembrane helix</keyword>
<dbReference type="PANTHER" id="PTHR11795:SF445">
    <property type="entry name" value="AMINO ACID ABC TRANSPORTER PERMEASE PROTEIN"/>
    <property type="match status" value="1"/>
</dbReference>
<proteinExistence type="inferred from homology"/>